<dbReference type="AlphaFoldDB" id="A0A7T0C1Y0"/>
<dbReference type="Gene3D" id="3.40.50.2000">
    <property type="entry name" value="Glycogen Phosphorylase B"/>
    <property type="match status" value="2"/>
</dbReference>
<dbReference type="GO" id="GO:0016757">
    <property type="term" value="F:glycosyltransferase activity"/>
    <property type="evidence" value="ECO:0007669"/>
    <property type="project" value="InterPro"/>
</dbReference>
<dbReference type="Proteomes" id="UP000594464">
    <property type="component" value="Chromosome"/>
</dbReference>
<proteinExistence type="predicted"/>
<reference evidence="3" key="1">
    <citation type="submission" date="2020-02" db="EMBL/GenBank/DDBJ databases">
        <title>Genomic and physiological characterization of two novel Nitrospinaceae genera.</title>
        <authorList>
            <person name="Mueller A.J."/>
            <person name="Jung M.-Y."/>
            <person name="Strachan C.R."/>
            <person name="Herbold C.W."/>
            <person name="Kirkegaard R.H."/>
            <person name="Daims H."/>
        </authorList>
    </citation>
    <scope>NUCLEOTIDE SEQUENCE [LARGE SCALE GENOMIC DNA]</scope>
</reference>
<dbReference type="KEGG" id="nva:G3M78_06300"/>
<feature type="domain" description="Glycosyl transferase family 1" evidence="1">
    <location>
        <begin position="44"/>
        <end position="201"/>
    </location>
</feature>
<gene>
    <name evidence="2" type="ORF">G3M78_06300</name>
</gene>
<dbReference type="SUPFAM" id="SSF53756">
    <property type="entry name" value="UDP-Glycosyltransferase/glycogen phosphorylase"/>
    <property type="match status" value="1"/>
</dbReference>
<dbReference type="PANTHER" id="PTHR12526">
    <property type="entry name" value="GLYCOSYLTRANSFERASE"/>
    <property type="match status" value="1"/>
</dbReference>
<evidence type="ECO:0000313" key="2">
    <source>
        <dbReference type="EMBL" id="QPJ65020.1"/>
    </source>
</evidence>
<dbReference type="Pfam" id="PF00534">
    <property type="entry name" value="Glycos_transf_1"/>
    <property type="match status" value="1"/>
</dbReference>
<evidence type="ECO:0000313" key="3">
    <source>
        <dbReference type="Proteomes" id="UP000594464"/>
    </source>
</evidence>
<organism evidence="2 3">
    <name type="scientific">Candidatus Nitrohelix vancouverensis</name>
    <dbReference type="NCBI Taxonomy" id="2705534"/>
    <lineage>
        <taxon>Bacteria</taxon>
        <taxon>Pseudomonadati</taxon>
        <taxon>Nitrospinota/Tectimicrobiota group</taxon>
        <taxon>Nitrospinota</taxon>
        <taxon>Nitrospinia</taxon>
        <taxon>Nitrospinales</taxon>
        <taxon>Nitrospinaceae</taxon>
        <taxon>Candidatus Nitrohelix</taxon>
    </lineage>
</organism>
<dbReference type="PANTHER" id="PTHR12526:SF630">
    <property type="entry name" value="GLYCOSYLTRANSFERASE"/>
    <property type="match status" value="1"/>
</dbReference>
<keyword evidence="2" id="KW-0808">Transferase</keyword>
<protein>
    <submittedName>
        <fullName evidence="2">Glycosyltransferase family 4 protein</fullName>
    </submittedName>
</protein>
<name>A0A7T0C1Y0_9BACT</name>
<dbReference type="EMBL" id="CP048620">
    <property type="protein sequence ID" value="QPJ65020.1"/>
    <property type="molecule type" value="Genomic_DNA"/>
</dbReference>
<accession>A0A7T0C1Y0</accession>
<dbReference type="InterPro" id="IPR001296">
    <property type="entry name" value="Glyco_trans_1"/>
</dbReference>
<dbReference type="CDD" id="cd03801">
    <property type="entry name" value="GT4_PimA-like"/>
    <property type="match status" value="1"/>
</dbReference>
<sequence>MIVSSRFEYDDAVEFGIEKQNIHIIPMGIDVAADATAHRPESPHLKLLFAGRIALVRRLELALLAVHKLTIPWELTLVGGEAQTSSVTRGGYVQELKRLARTLGIENQVHFIGPKSKAELKEYYKTADLFLYPSLYENFSQPLLEAAAAGLPLVATRVGIAPDIAEQSGAILCEGEPESLQRGIETLADRKARQEMGAAAQDAVRAGFSWETILQQYRTLYQSL</sequence>
<evidence type="ECO:0000259" key="1">
    <source>
        <dbReference type="Pfam" id="PF00534"/>
    </source>
</evidence>